<dbReference type="EMBL" id="AVOT02000080">
    <property type="protein sequence ID" value="MBW0460939.1"/>
    <property type="molecule type" value="Genomic_DNA"/>
</dbReference>
<dbReference type="AlphaFoldDB" id="A0A9Q3B8X8"/>
<evidence type="ECO:0000256" key="1">
    <source>
        <dbReference type="SAM" id="MobiDB-lite"/>
    </source>
</evidence>
<name>A0A9Q3B8X8_9BASI</name>
<feature type="region of interest" description="Disordered" evidence="1">
    <location>
        <begin position="1"/>
        <end position="34"/>
    </location>
</feature>
<evidence type="ECO:0000313" key="2">
    <source>
        <dbReference type="EMBL" id="MBW0460939.1"/>
    </source>
</evidence>
<feature type="region of interest" description="Disordered" evidence="1">
    <location>
        <begin position="70"/>
        <end position="98"/>
    </location>
</feature>
<sequence>MENGQQEVQPSFKLGRAWSRLPEDMSQRDTFQRTYGNKQRIESQKEVKLLEERAARRRENQATIQAIEEKLNQTEHTLIPSGPQGIRQPESKMASHHS</sequence>
<comment type="caution">
    <text evidence="2">The sequence shown here is derived from an EMBL/GenBank/DDBJ whole genome shotgun (WGS) entry which is preliminary data.</text>
</comment>
<gene>
    <name evidence="2" type="ORF">O181_000654</name>
</gene>
<keyword evidence="3" id="KW-1185">Reference proteome</keyword>
<reference evidence="2" key="1">
    <citation type="submission" date="2021-03" db="EMBL/GenBank/DDBJ databases">
        <title>Draft genome sequence of rust myrtle Austropuccinia psidii MF-1, a brazilian biotype.</title>
        <authorList>
            <person name="Quecine M.C."/>
            <person name="Pachon D.M.R."/>
            <person name="Bonatelli M.L."/>
            <person name="Correr F.H."/>
            <person name="Franceschini L.M."/>
            <person name="Leite T.F."/>
            <person name="Margarido G.R.A."/>
            <person name="Almeida C.A."/>
            <person name="Ferrarezi J.A."/>
            <person name="Labate C.A."/>
        </authorList>
    </citation>
    <scope>NUCLEOTIDE SEQUENCE</scope>
    <source>
        <strain evidence="2">MF-1</strain>
    </source>
</reference>
<feature type="compositionally biased region" description="Basic and acidic residues" evidence="1">
    <location>
        <begin position="21"/>
        <end position="31"/>
    </location>
</feature>
<accession>A0A9Q3B8X8</accession>
<dbReference type="Proteomes" id="UP000765509">
    <property type="component" value="Unassembled WGS sequence"/>
</dbReference>
<protein>
    <submittedName>
        <fullName evidence="2">Uncharacterized protein</fullName>
    </submittedName>
</protein>
<organism evidence="2 3">
    <name type="scientific">Austropuccinia psidii MF-1</name>
    <dbReference type="NCBI Taxonomy" id="1389203"/>
    <lineage>
        <taxon>Eukaryota</taxon>
        <taxon>Fungi</taxon>
        <taxon>Dikarya</taxon>
        <taxon>Basidiomycota</taxon>
        <taxon>Pucciniomycotina</taxon>
        <taxon>Pucciniomycetes</taxon>
        <taxon>Pucciniales</taxon>
        <taxon>Sphaerophragmiaceae</taxon>
        <taxon>Austropuccinia</taxon>
    </lineage>
</organism>
<proteinExistence type="predicted"/>
<evidence type="ECO:0000313" key="3">
    <source>
        <dbReference type="Proteomes" id="UP000765509"/>
    </source>
</evidence>